<dbReference type="EMBL" id="JAAALK010000288">
    <property type="protein sequence ID" value="KAG8053212.1"/>
    <property type="molecule type" value="Genomic_DNA"/>
</dbReference>
<gene>
    <name evidence="2" type="ORF">GUJ93_ZPchr0001g32957</name>
</gene>
<organism evidence="2 3">
    <name type="scientific">Zizania palustris</name>
    <name type="common">Northern wild rice</name>
    <dbReference type="NCBI Taxonomy" id="103762"/>
    <lineage>
        <taxon>Eukaryota</taxon>
        <taxon>Viridiplantae</taxon>
        <taxon>Streptophyta</taxon>
        <taxon>Embryophyta</taxon>
        <taxon>Tracheophyta</taxon>
        <taxon>Spermatophyta</taxon>
        <taxon>Magnoliopsida</taxon>
        <taxon>Liliopsida</taxon>
        <taxon>Poales</taxon>
        <taxon>Poaceae</taxon>
        <taxon>BOP clade</taxon>
        <taxon>Oryzoideae</taxon>
        <taxon>Oryzeae</taxon>
        <taxon>Zizaniinae</taxon>
        <taxon>Zizania</taxon>
    </lineage>
</organism>
<evidence type="ECO:0000256" key="1">
    <source>
        <dbReference type="SAM" id="MobiDB-lite"/>
    </source>
</evidence>
<reference evidence="2" key="1">
    <citation type="journal article" date="2021" name="bioRxiv">
        <title>Whole Genome Assembly and Annotation of Northern Wild Rice, Zizania palustris L., Supports a Whole Genome Duplication in the Zizania Genus.</title>
        <authorList>
            <person name="Haas M."/>
            <person name="Kono T."/>
            <person name="Macchietto M."/>
            <person name="Millas R."/>
            <person name="McGilp L."/>
            <person name="Shao M."/>
            <person name="Duquette J."/>
            <person name="Hirsch C.N."/>
            <person name="Kimball J."/>
        </authorList>
    </citation>
    <scope>NUCLEOTIDE SEQUENCE</scope>
    <source>
        <tissue evidence="2">Fresh leaf tissue</tissue>
    </source>
</reference>
<comment type="caution">
    <text evidence="2">The sequence shown here is derived from an EMBL/GenBank/DDBJ whole genome shotgun (WGS) entry which is preliminary data.</text>
</comment>
<feature type="compositionally biased region" description="Low complexity" evidence="1">
    <location>
        <begin position="53"/>
        <end position="75"/>
    </location>
</feature>
<keyword evidence="3" id="KW-1185">Reference proteome</keyword>
<sequence>MQRGRRGQRWLPRRDGGSCGPGRWGRGSRAVELAPGGKRGGDGAVAGGRGRRGLAAGGRRLGRGRLAAQGAADDAAGGRGWRSRQPGAGGGGGEEGGGWCRGARALLLGGREQIWAHSKCAQI</sequence>
<dbReference type="Proteomes" id="UP000729402">
    <property type="component" value="Unassembled WGS sequence"/>
</dbReference>
<evidence type="ECO:0000313" key="3">
    <source>
        <dbReference type="Proteomes" id="UP000729402"/>
    </source>
</evidence>
<protein>
    <submittedName>
        <fullName evidence="2">Uncharacterized protein</fullName>
    </submittedName>
</protein>
<name>A0A8J5RS72_ZIZPA</name>
<evidence type="ECO:0000313" key="2">
    <source>
        <dbReference type="EMBL" id="KAG8053212.1"/>
    </source>
</evidence>
<proteinExistence type="predicted"/>
<dbReference type="AlphaFoldDB" id="A0A8J5RS72"/>
<feature type="compositionally biased region" description="Gly residues" evidence="1">
    <location>
        <begin position="87"/>
        <end position="98"/>
    </location>
</feature>
<feature type="region of interest" description="Disordered" evidence="1">
    <location>
        <begin position="1"/>
        <end position="98"/>
    </location>
</feature>
<accession>A0A8J5RS72</accession>
<reference evidence="2" key="2">
    <citation type="submission" date="2021-02" db="EMBL/GenBank/DDBJ databases">
        <authorList>
            <person name="Kimball J.A."/>
            <person name="Haas M.W."/>
            <person name="Macchietto M."/>
            <person name="Kono T."/>
            <person name="Duquette J."/>
            <person name="Shao M."/>
        </authorList>
    </citation>
    <scope>NUCLEOTIDE SEQUENCE</scope>
    <source>
        <tissue evidence="2">Fresh leaf tissue</tissue>
    </source>
</reference>